<keyword evidence="5" id="KW-1185">Reference proteome</keyword>
<dbReference type="SUPFAM" id="SSF53756">
    <property type="entry name" value="UDP-Glycosyltransferase/glycogen phosphorylase"/>
    <property type="match status" value="1"/>
</dbReference>
<evidence type="ECO:0000256" key="2">
    <source>
        <dbReference type="SAM" id="Coils"/>
    </source>
</evidence>
<dbReference type="PANTHER" id="PTHR46401">
    <property type="entry name" value="GLYCOSYLTRANSFERASE WBBK-RELATED"/>
    <property type="match status" value="1"/>
</dbReference>
<evidence type="ECO:0000313" key="5">
    <source>
        <dbReference type="Proteomes" id="UP001175097"/>
    </source>
</evidence>
<evidence type="ECO:0000259" key="3">
    <source>
        <dbReference type="Pfam" id="PF00534"/>
    </source>
</evidence>
<dbReference type="Gene3D" id="3.40.50.2000">
    <property type="entry name" value="Glycogen Phosphorylase B"/>
    <property type="match status" value="2"/>
</dbReference>
<feature type="coiled-coil region" evidence="2">
    <location>
        <begin position="311"/>
        <end position="338"/>
    </location>
</feature>
<dbReference type="RefSeq" id="WP_301241438.1">
    <property type="nucleotide sequence ID" value="NZ_JAROCC010000001.1"/>
</dbReference>
<comment type="caution">
    <text evidence="4">The sequence shown here is derived from an EMBL/GenBank/DDBJ whole genome shotgun (WGS) entry which is preliminary data.</text>
</comment>
<proteinExistence type="predicted"/>
<feature type="domain" description="Glycosyl transferase family 1" evidence="3">
    <location>
        <begin position="176"/>
        <end position="336"/>
    </location>
</feature>
<gene>
    <name evidence="4" type="ORF">P5G49_00355</name>
</gene>
<dbReference type="GO" id="GO:0016757">
    <property type="term" value="F:glycosyltransferase activity"/>
    <property type="evidence" value="ECO:0007669"/>
    <property type="project" value="UniProtKB-KW"/>
</dbReference>
<keyword evidence="4" id="KW-0328">Glycosyltransferase</keyword>
<dbReference type="PANTHER" id="PTHR46401:SF2">
    <property type="entry name" value="GLYCOSYLTRANSFERASE WBBK-RELATED"/>
    <property type="match status" value="1"/>
</dbReference>
<protein>
    <submittedName>
        <fullName evidence="4">Glycosyltransferase</fullName>
        <ecNumber evidence="4">2.4.-.-</ecNumber>
    </submittedName>
</protein>
<organism evidence="4 5">
    <name type="scientific">Sporosarcina highlanderae</name>
    <dbReference type="NCBI Taxonomy" id="3035916"/>
    <lineage>
        <taxon>Bacteria</taxon>
        <taxon>Bacillati</taxon>
        <taxon>Bacillota</taxon>
        <taxon>Bacilli</taxon>
        <taxon>Bacillales</taxon>
        <taxon>Caryophanaceae</taxon>
        <taxon>Sporosarcina</taxon>
    </lineage>
</organism>
<reference evidence="4" key="1">
    <citation type="submission" date="2023-03" db="EMBL/GenBank/DDBJ databases">
        <title>MT1 and MT2 Draft Genomes of Novel Species.</title>
        <authorList>
            <person name="Venkateswaran K."/>
        </authorList>
    </citation>
    <scope>NUCLEOTIDE SEQUENCE</scope>
    <source>
        <strain evidence="4">F6_3S_P_2</strain>
    </source>
</reference>
<dbReference type="Pfam" id="PF00534">
    <property type="entry name" value="Glycos_transf_1"/>
    <property type="match status" value="1"/>
</dbReference>
<dbReference type="EC" id="2.4.-.-" evidence="4"/>
<accession>A0ABT8JLH4</accession>
<dbReference type="Proteomes" id="UP001175097">
    <property type="component" value="Unassembled WGS sequence"/>
</dbReference>
<keyword evidence="2" id="KW-0175">Coiled coil</keyword>
<evidence type="ECO:0000256" key="1">
    <source>
        <dbReference type="ARBA" id="ARBA00022679"/>
    </source>
</evidence>
<name>A0ABT8JLH4_9BACL</name>
<dbReference type="EMBL" id="JAROCC010000001">
    <property type="protein sequence ID" value="MDN4605925.1"/>
    <property type="molecule type" value="Genomic_DNA"/>
</dbReference>
<dbReference type="InterPro" id="IPR001296">
    <property type="entry name" value="Glyco_trans_1"/>
</dbReference>
<sequence>MNIVYITCLSGNKAAGLTYSVPAQIESQSGIDNVFWYNLNSIYKSNQTKNINYCNINDFPSKKVSELPEPFNNPDLVIFQGIYFLDYYLISKELVKHKIPYIIIPRGSLTRGAQNIKSIKKIISNKLIFNKFTKNALAIQYLNLSEYQDSGDRWNQNYLIVPNGTHFKAIQKTIKERSPLKGVFVGRLHVYHKGIDLLIEACAKLKNEIDGVFQIEIYGEDQDGSKREVTDLIDKHGLEKIIKVKDAIFDNEKEALLLESDFFVLTSRFEGHPMGLIEALSYGLPCLVTTGTNMAEEIEKGNAGWTAEAEIESIVIAINRLIREKTNLEEKGNNAKRLSRNYDWDALAQKSNYLYSELINQ</sequence>
<keyword evidence="1 4" id="KW-0808">Transferase</keyword>
<evidence type="ECO:0000313" key="4">
    <source>
        <dbReference type="EMBL" id="MDN4605925.1"/>
    </source>
</evidence>